<evidence type="ECO:0000313" key="3">
    <source>
        <dbReference type="Proteomes" id="UP000019275"/>
    </source>
</evidence>
<protein>
    <recommendedName>
        <fullName evidence="4">VWA domain-containing protein</fullName>
    </recommendedName>
</protein>
<dbReference type="InterPro" id="IPR036465">
    <property type="entry name" value="vWFA_dom_sf"/>
</dbReference>
<gene>
    <name evidence="2" type="ORF">KLA_02382</name>
</gene>
<accession>A0ABN0RS00</accession>
<comment type="caution">
    <text evidence="2">The sequence shown here is derived from an EMBL/GenBank/DDBJ whole genome shotgun (WGS) entry which is preliminary data.</text>
</comment>
<dbReference type="PANTHER" id="PTHR37947:SF1">
    <property type="entry name" value="BLL2462 PROTEIN"/>
    <property type="match status" value="1"/>
</dbReference>
<dbReference type="Gene3D" id="3.40.50.410">
    <property type="entry name" value="von Willebrand factor, type A domain"/>
    <property type="match status" value="1"/>
</dbReference>
<dbReference type="PANTHER" id="PTHR37947">
    <property type="entry name" value="BLL2462 PROTEIN"/>
    <property type="match status" value="1"/>
</dbReference>
<evidence type="ECO:0000313" key="2">
    <source>
        <dbReference type="EMBL" id="EWH14638.1"/>
    </source>
</evidence>
<keyword evidence="1" id="KW-0472">Membrane</keyword>
<evidence type="ECO:0008006" key="4">
    <source>
        <dbReference type="Google" id="ProtNLM"/>
    </source>
</evidence>
<organism evidence="2 3">
    <name type="scientific">Cellulophaga geojensis KL-A</name>
    <dbReference type="NCBI Taxonomy" id="1328323"/>
    <lineage>
        <taxon>Bacteria</taxon>
        <taxon>Pseudomonadati</taxon>
        <taxon>Bacteroidota</taxon>
        <taxon>Flavobacteriia</taxon>
        <taxon>Flavobacteriales</taxon>
        <taxon>Flavobacteriaceae</taxon>
        <taxon>Cellulophaga</taxon>
    </lineage>
</organism>
<keyword evidence="1" id="KW-1133">Transmembrane helix</keyword>
<keyword evidence="1" id="KW-0812">Transmembrane</keyword>
<dbReference type="SUPFAM" id="SSF53300">
    <property type="entry name" value="vWA-like"/>
    <property type="match status" value="1"/>
</dbReference>
<feature type="transmembrane region" description="Helical" evidence="1">
    <location>
        <begin position="648"/>
        <end position="671"/>
    </location>
</feature>
<dbReference type="RefSeq" id="WP_034643438.1">
    <property type="nucleotide sequence ID" value="NZ_ARZX01000002.1"/>
</dbReference>
<sequence length="678" mass="76167">MQITTVVWVILAAIFALLVVLFQYYYKTKRRGKLVVLLSFLRFLGVFGVLLLLINPKITKTTYRLEKTKLVILTDNSASIKNSKSVKNVTDFLKSLTLDANVKGKFTIDTYSFGDNLNTIKDSLTFAEQSTNIGAALQTTADIYRNVNLAVVLLTDGNQTLGADYEFLSLNNKTPIYPVVVGDTTSYTDIKIDQVNKNNFAFLNNKYPVEVYVSYTGIKPVTKLLTITENGNTVYKQNISFGKAENSKTISANINAKTIGVKKIKVSVAALTNEKNTQNNTKTVALEVIDEKTTIAIVTAIEHPDLGTLKKAIESNEQRSVTILKPNSNKNLWQNTDVFIFYQPNTAFKSIVDYAKTAAKNSFVITGLQTDWDFLNSVQNTYIFEDGFPAQEVMPMVNSSFSKFDVSEFSTANFPPLQSNVSPVFSQNESLTVLKTTIRGVTIESPLLAVSEFDTTKQVFLFGEDIWKWRMQTYRNDKDFKSFDDFIGKIILYLASSNSKNSFTLDYKQVYLGSSEAVINASVFDDAFEFDSNATIVLKINNKEKTIYKEIPMLLNGFNYKADLSSLPAGDYTFAATVTNTNTSKSGTFTILEYDVEQQFTSSNYKKMNRIATNTNTSLFYIDNAKGLKQELLSKQTLKPTQKSKENIVSLVEFKFLLGFILLVFAIEWFIRKYNGLT</sequence>
<feature type="transmembrane region" description="Helical" evidence="1">
    <location>
        <begin position="6"/>
        <end position="25"/>
    </location>
</feature>
<dbReference type="Proteomes" id="UP000019275">
    <property type="component" value="Unassembled WGS sequence"/>
</dbReference>
<evidence type="ECO:0000256" key="1">
    <source>
        <dbReference type="SAM" id="Phobius"/>
    </source>
</evidence>
<dbReference type="EMBL" id="ARZX01000002">
    <property type="protein sequence ID" value="EWH14638.1"/>
    <property type="molecule type" value="Genomic_DNA"/>
</dbReference>
<keyword evidence="3" id="KW-1185">Reference proteome</keyword>
<proteinExistence type="predicted"/>
<name>A0ABN0RS00_9FLAO</name>
<reference evidence="2 3" key="1">
    <citation type="journal article" date="2014" name="Genome Announc.">
        <title>Draft Genome Sequence of the Carrageenan-Degrading Bacterium Cellulophaga sp. Strain KL-A, Isolated from Decaying Marine Algae.</title>
        <authorList>
            <person name="Shan D."/>
            <person name="Ying J."/>
            <person name="Li X."/>
            <person name="Gao Z."/>
            <person name="Wei G."/>
            <person name="Shao Z."/>
        </authorList>
    </citation>
    <scope>NUCLEOTIDE SEQUENCE [LARGE SCALE GENOMIC DNA]</scope>
    <source>
        <strain evidence="2 3">KL-A</strain>
    </source>
</reference>
<feature type="transmembrane region" description="Helical" evidence="1">
    <location>
        <begin position="34"/>
        <end position="54"/>
    </location>
</feature>